<dbReference type="InterPro" id="IPR025632">
    <property type="entry name" value="DUF4290"/>
</dbReference>
<comment type="caution">
    <text evidence="2">The sequence shown here is derived from an EMBL/GenBank/DDBJ whole genome shotgun (WGS) entry which is preliminary data.</text>
</comment>
<evidence type="ECO:0008006" key="3">
    <source>
        <dbReference type="Google" id="ProtNLM"/>
    </source>
</evidence>
<protein>
    <recommendedName>
        <fullName evidence="3">DUF4290 domain-containing protein</fullName>
    </recommendedName>
</protein>
<feature type="compositionally biased region" description="Low complexity" evidence="1">
    <location>
        <begin position="185"/>
        <end position="196"/>
    </location>
</feature>
<dbReference type="AlphaFoldDB" id="A0A644XY94"/>
<feature type="compositionally biased region" description="Basic residues" evidence="1">
    <location>
        <begin position="197"/>
        <end position="210"/>
    </location>
</feature>
<gene>
    <name evidence="2" type="ORF">SDC9_67686</name>
</gene>
<name>A0A644XY94_9ZZZZ</name>
<proteinExistence type="predicted"/>
<reference evidence="2" key="1">
    <citation type="submission" date="2019-08" db="EMBL/GenBank/DDBJ databases">
        <authorList>
            <person name="Kucharzyk K."/>
            <person name="Murdoch R.W."/>
            <person name="Higgins S."/>
            <person name="Loffler F."/>
        </authorList>
    </citation>
    <scope>NUCLEOTIDE SEQUENCE</scope>
</reference>
<evidence type="ECO:0000256" key="1">
    <source>
        <dbReference type="SAM" id="MobiDB-lite"/>
    </source>
</evidence>
<evidence type="ECO:0000313" key="2">
    <source>
        <dbReference type="EMBL" id="MPM21242.1"/>
    </source>
</evidence>
<accession>A0A644XY94</accession>
<sequence length="210" mass="25036">MEYNTQREKLEITEYGRYVRQMVDFIKTMPDKTTRTKAANAIVHAMMTVQTGSRDMTDYKRKLWDHLMLISNFELDVDSPYPLPEPDKKMSPEILNYSVPYEVRFRFYGRYVEKMVKKAVEMADGEEKNELVRLIANTMKKLYLTWNKDSVKDELIIEQLNILSQGKLALDPGYVLQDTTEFMKNNKPQQKQWSQQNKKKNRKNNYRKNK</sequence>
<feature type="region of interest" description="Disordered" evidence="1">
    <location>
        <begin position="185"/>
        <end position="210"/>
    </location>
</feature>
<organism evidence="2">
    <name type="scientific">bioreactor metagenome</name>
    <dbReference type="NCBI Taxonomy" id="1076179"/>
    <lineage>
        <taxon>unclassified sequences</taxon>
        <taxon>metagenomes</taxon>
        <taxon>ecological metagenomes</taxon>
    </lineage>
</organism>
<dbReference type="Pfam" id="PF14123">
    <property type="entry name" value="DUF4290"/>
    <property type="match status" value="1"/>
</dbReference>
<dbReference type="EMBL" id="VSSQ01003551">
    <property type="protein sequence ID" value="MPM21242.1"/>
    <property type="molecule type" value="Genomic_DNA"/>
</dbReference>